<dbReference type="SUPFAM" id="SSF48097">
    <property type="entry name" value="Regulator of G-protein signaling, RGS"/>
    <property type="match status" value="1"/>
</dbReference>
<keyword evidence="3" id="KW-0597">Phosphoprotein</keyword>
<proteinExistence type="inferred from homology"/>
<dbReference type="GO" id="GO:0007165">
    <property type="term" value="P:signal transduction"/>
    <property type="evidence" value="ECO:0007669"/>
    <property type="project" value="InterPro"/>
</dbReference>
<dbReference type="STRING" id="240159.A0A4U5VAK6"/>
<dbReference type="Pfam" id="PF00069">
    <property type="entry name" value="Pkinase"/>
    <property type="match status" value="1"/>
</dbReference>
<dbReference type="GO" id="GO:0005737">
    <property type="term" value="C:cytoplasm"/>
    <property type="evidence" value="ECO:0007669"/>
    <property type="project" value="TreeGrafter"/>
</dbReference>
<dbReference type="Proteomes" id="UP000298787">
    <property type="component" value="Chromosome 16"/>
</dbReference>
<dbReference type="PROSITE" id="PS00108">
    <property type="entry name" value="PROTEIN_KINASE_ST"/>
    <property type="match status" value="1"/>
</dbReference>
<dbReference type="PANTHER" id="PTHR24355">
    <property type="entry name" value="G PROTEIN-COUPLED RECEPTOR KINASE/RIBOSOMAL PROTEIN S6 KINASE"/>
    <property type="match status" value="1"/>
</dbReference>
<evidence type="ECO:0000256" key="7">
    <source>
        <dbReference type="ARBA" id="ARBA00022840"/>
    </source>
</evidence>
<evidence type="ECO:0000259" key="11">
    <source>
        <dbReference type="PROSITE" id="PS50011"/>
    </source>
</evidence>
<dbReference type="InterPro" id="IPR008271">
    <property type="entry name" value="Ser/Thr_kinase_AS"/>
</dbReference>
<evidence type="ECO:0000256" key="5">
    <source>
        <dbReference type="ARBA" id="ARBA00022741"/>
    </source>
</evidence>
<dbReference type="Gene3D" id="3.30.200.20">
    <property type="entry name" value="Phosphorylase Kinase, domain 1"/>
    <property type="match status" value="1"/>
</dbReference>
<comment type="similarity">
    <text evidence="1 10">Belongs to the protein kinase superfamily. AGC Ser/Thr protein kinase family. GPRK subfamily.</text>
</comment>
<protein>
    <recommendedName>
        <fullName evidence="10">G protein-coupled receptor kinase</fullName>
        <ecNumber evidence="10">2.7.11.-</ecNumber>
    </recommendedName>
</protein>
<evidence type="ECO:0000256" key="10">
    <source>
        <dbReference type="RuleBase" id="RU000308"/>
    </source>
</evidence>
<dbReference type="Gene3D" id="1.10.510.10">
    <property type="entry name" value="Transferase(Phosphotransferase) domain 1"/>
    <property type="match status" value="1"/>
</dbReference>
<evidence type="ECO:0000256" key="2">
    <source>
        <dbReference type="ARBA" id="ARBA00022527"/>
    </source>
</evidence>
<dbReference type="EC" id="2.7.11.-" evidence="10"/>
<organism evidence="13 14">
    <name type="scientific">Collichthys lucidus</name>
    <name type="common">Big head croaker</name>
    <name type="synonym">Sciaena lucida</name>
    <dbReference type="NCBI Taxonomy" id="240159"/>
    <lineage>
        <taxon>Eukaryota</taxon>
        <taxon>Metazoa</taxon>
        <taxon>Chordata</taxon>
        <taxon>Craniata</taxon>
        <taxon>Vertebrata</taxon>
        <taxon>Euteleostomi</taxon>
        <taxon>Actinopterygii</taxon>
        <taxon>Neopterygii</taxon>
        <taxon>Teleostei</taxon>
        <taxon>Neoteleostei</taxon>
        <taxon>Acanthomorphata</taxon>
        <taxon>Eupercaria</taxon>
        <taxon>Sciaenidae</taxon>
        <taxon>Collichthys</taxon>
    </lineage>
</organism>
<reference evidence="13 14" key="1">
    <citation type="submission" date="2019-01" db="EMBL/GenBank/DDBJ databases">
        <title>Genome Assembly of Collichthys lucidus.</title>
        <authorList>
            <person name="Cai M."/>
            <person name="Xiao S."/>
        </authorList>
    </citation>
    <scope>NUCLEOTIDE SEQUENCE [LARGE SCALE GENOMIC DNA]</scope>
    <source>
        <strain evidence="13">JT15FE1705JMU</strain>
        <tissue evidence="13">Muscle</tissue>
    </source>
</reference>
<dbReference type="InterPro" id="IPR017441">
    <property type="entry name" value="Protein_kinase_ATP_BS"/>
</dbReference>
<dbReference type="FunFam" id="1.10.510.10:FF:000074">
    <property type="entry name" value="G protein-coupled receptor kinase"/>
    <property type="match status" value="1"/>
</dbReference>
<evidence type="ECO:0000259" key="12">
    <source>
        <dbReference type="PROSITE" id="PS50132"/>
    </source>
</evidence>
<feature type="domain" description="Protein kinase" evidence="11">
    <location>
        <begin position="271"/>
        <end position="534"/>
    </location>
</feature>
<evidence type="ECO:0000313" key="14">
    <source>
        <dbReference type="Proteomes" id="UP000298787"/>
    </source>
</evidence>
<evidence type="ECO:0000256" key="3">
    <source>
        <dbReference type="ARBA" id="ARBA00022553"/>
    </source>
</evidence>
<evidence type="ECO:0000256" key="8">
    <source>
        <dbReference type="PIRSR" id="PIRSR600239-51"/>
    </source>
</evidence>
<evidence type="ECO:0000256" key="6">
    <source>
        <dbReference type="ARBA" id="ARBA00022777"/>
    </source>
</evidence>
<dbReference type="GO" id="GO:0005524">
    <property type="term" value="F:ATP binding"/>
    <property type="evidence" value="ECO:0007669"/>
    <property type="project" value="UniProtKB-UniRule"/>
</dbReference>
<evidence type="ECO:0000256" key="1">
    <source>
        <dbReference type="ARBA" id="ARBA00009793"/>
    </source>
</evidence>
<keyword evidence="6 10" id="KW-0418">Kinase</keyword>
<dbReference type="GO" id="GO:0009966">
    <property type="term" value="P:regulation of signal transduction"/>
    <property type="evidence" value="ECO:0007669"/>
    <property type="project" value="TreeGrafter"/>
</dbReference>
<feature type="domain" description="RGS" evidence="12">
    <location>
        <begin position="174"/>
        <end position="256"/>
    </location>
</feature>
<keyword evidence="5 9" id="KW-0547">Nucleotide-binding</keyword>
<accession>A0A4U5VAK6</accession>
<dbReference type="InterPro" id="IPR016137">
    <property type="entry name" value="RGS"/>
</dbReference>
<keyword evidence="14" id="KW-1185">Reference proteome</keyword>
<keyword evidence="13" id="KW-0675">Receptor</keyword>
<dbReference type="AlphaFoldDB" id="A0A4U5VAK6"/>
<dbReference type="PANTHER" id="PTHR24355:SF26">
    <property type="entry name" value="G PROTEIN-COUPLED RECEPTOR KINASE"/>
    <property type="match status" value="1"/>
</dbReference>
<dbReference type="PROSITE" id="PS50011">
    <property type="entry name" value="PROTEIN_KINASE_DOM"/>
    <property type="match status" value="1"/>
</dbReference>
<dbReference type="InterPro" id="IPR011009">
    <property type="entry name" value="Kinase-like_dom_sf"/>
</dbReference>
<evidence type="ECO:0000313" key="13">
    <source>
        <dbReference type="EMBL" id="TKS85057.1"/>
    </source>
</evidence>
<dbReference type="PROSITE" id="PS00107">
    <property type="entry name" value="PROTEIN_KINASE_ATP"/>
    <property type="match status" value="1"/>
</dbReference>
<dbReference type="SUPFAM" id="SSF56112">
    <property type="entry name" value="Protein kinase-like (PK-like)"/>
    <property type="match status" value="1"/>
</dbReference>
<dbReference type="InterPro" id="IPR044926">
    <property type="entry name" value="RGS_subdomain_2"/>
</dbReference>
<dbReference type="InterPro" id="IPR036305">
    <property type="entry name" value="RGS_sf"/>
</dbReference>
<feature type="binding site" evidence="9">
    <location>
        <position position="300"/>
    </location>
    <ligand>
        <name>ATP</name>
        <dbReference type="ChEBI" id="CHEBI:30616"/>
    </ligand>
</feature>
<gene>
    <name evidence="13" type="ORF">D9C73_018174</name>
</gene>
<dbReference type="PROSITE" id="PS50132">
    <property type="entry name" value="RGS"/>
    <property type="match status" value="1"/>
</dbReference>
<dbReference type="SMART" id="SM00315">
    <property type="entry name" value="RGS"/>
    <property type="match status" value="1"/>
</dbReference>
<keyword evidence="2 10" id="KW-0723">Serine/threonine-protein kinase</keyword>
<feature type="active site" description="Proton acceptor" evidence="8">
    <location>
        <position position="396"/>
    </location>
</feature>
<dbReference type="EMBL" id="CM014093">
    <property type="protein sequence ID" value="TKS85057.1"/>
    <property type="molecule type" value="Genomic_DNA"/>
</dbReference>
<evidence type="ECO:0000256" key="4">
    <source>
        <dbReference type="ARBA" id="ARBA00022679"/>
    </source>
</evidence>
<keyword evidence="7 9" id="KW-0067">ATP-binding</keyword>
<keyword evidence="4 10" id="KW-0808">Transferase</keyword>
<sequence>MEIESMVANSALIKAREGGGKGRSWKWKEMLRFPQINQCVDLAMNIERDYHSLCVKQPIGKKLFQLFCQSQPDLQKFICLQDALVRGKYDLSDLYCEKNGSVSCSNVKIFEVITTNLETFLVSYNLSCLQFTGLNKKYEEVGSRPTSGWRKNNKMETDFQSRRGRDLFVKRDDEAFETKSDEERREFGMSIIQRFLSSQSGQCVSTMLMHEESCLQNLELDPCGDVFQDCTEDLHKHLQGEPFVLYQESMFFDRFLQWKMLERQPISKHTFRQYRLLGKGGFGEVWACQVRATGMMYACKKLDKTHVKKRRGEGMALNEKQILEGLDSRFVVNLAYAYETKHALCMVLTMMSGGDLRFHIYNIGVPGLDRDRVQFYAAEVCCGLIHLHEKSILYRDLKPENILLDDNGHIRISDLGLAVRLSDGSLVRGRVGTLGYMAPEVISHKHYGLSADWWGLGCLIYEMTAGQPPFRARGEHPKSYEMERRIQTEQEEYGDKFSKEVKDLCALVSSEPARRVHGSNLKIRVRGSNRVCFL</sequence>
<dbReference type="Pfam" id="PF00615">
    <property type="entry name" value="RGS"/>
    <property type="match status" value="1"/>
</dbReference>
<dbReference type="Gene3D" id="1.10.167.10">
    <property type="entry name" value="Regulator of G-protein Signalling 4, domain 2"/>
    <property type="match status" value="2"/>
</dbReference>
<evidence type="ECO:0000256" key="9">
    <source>
        <dbReference type="PROSITE-ProRule" id="PRU10141"/>
    </source>
</evidence>
<dbReference type="SMART" id="SM00220">
    <property type="entry name" value="S_TKc"/>
    <property type="match status" value="1"/>
</dbReference>
<dbReference type="InterPro" id="IPR000719">
    <property type="entry name" value="Prot_kinase_dom"/>
</dbReference>
<dbReference type="GO" id="GO:0050254">
    <property type="term" value="F:rhodopsin kinase activity"/>
    <property type="evidence" value="ECO:0007669"/>
    <property type="project" value="UniProtKB-ARBA"/>
</dbReference>
<dbReference type="PRINTS" id="PR00717">
    <property type="entry name" value="GPCRKINASE"/>
</dbReference>
<name>A0A4U5VAK6_COLLU</name>
<dbReference type="InterPro" id="IPR000239">
    <property type="entry name" value="GPCR_kinase"/>
</dbReference>